<dbReference type="SMART" id="SM00530">
    <property type="entry name" value="HTH_XRE"/>
    <property type="match status" value="1"/>
</dbReference>
<dbReference type="PANTHER" id="PTHR46797:SF1">
    <property type="entry name" value="METHYLPHOSPHONATE SYNTHASE"/>
    <property type="match status" value="1"/>
</dbReference>
<protein>
    <submittedName>
        <fullName evidence="3">Helix-turn-helix domain protein</fullName>
    </submittedName>
</protein>
<accession>E6TVJ0</accession>
<organism evidence="3 4">
    <name type="scientific">Evansella cellulosilytica (strain ATCC 21833 / DSM 2522 / FERM P-1141 / JCM 9156 / N-4)</name>
    <name type="common">Bacillus cellulosilyticus</name>
    <dbReference type="NCBI Taxonomy" id="649639"/>
    <lineage>
        <taxon>Bacteria</taxon>
        <taxon>Bacillati</taxon>
        <taxon>Bacillota</taxon>
        <taxon>Bacilli</taxon>
        <taxon>Bacillales</taxon>
        <taxon>Bacillaceae</taxon>
        <taxon>Evansella</taxon>
    </lineage>
</organism>
<dbReference type="PANTHER" id="PTHR46797">
    <property type="entry name" value="HTH-TYPE TRANSCRIPTIONAL REGULATOR"/>
    <property type="match status" value="1"/>
</dbReference>
<dbReference type="InterPro" id="IPR010982">
    <property type="entry name" value="Lambda_DNA-bd_dom_sf"/>
</dbReference>
<dbReference type="SUPFAM" id="SSF47413">
    <property type="entry name" value="lambda repressor-like DNA-binding domains"/>
    <property type="match status" value="1"/>
</dbReference>
<name>E6TVJ0_EVAC2</name>
<dbReference type="GO" id="GO:0005829">
    <property type="term" value="C:cytosol"/>
    <property type="evidence" value="ECO:0007669"/>
    <property type="project" value="TreeGrafter"/>
</dbReference>
<sequence length="239" mass="28205">MEPKEFGLYLKSLRIEKNLTMRELDKRSGVSHSYISKMESGQKGIPSPDILRKLAEPLSVRYQKLMIKAGHFSEDEYTSINDYEARIEELDTKLENVLDDLSTNGEFYYVLIEDLIPIFNDDFFTGREHDNFNKTFDYFLEEKANDPDFNYDALDEFNKYFSVKSVKTNLIKYASEEYKEQILKKLEEVAMKHNLLSSVSYDLDEIIGLENTTYKKHTFNDQRRKLLIAYLDALFQEEQ</sequence>
<dbReference type="OrthoDB" id="9812960at2"/>
<dbReference type="InterPro" id="IPR050807">
    <property type="entry name" value="TransReg_Diox_bact_type"/>
</dbReference>
<keyword evidence="4" id="KW-1185">Reference proteome</keyword>
<feature type="domain" description="HTH cro/C1-type" evidence="2">
    <location>
        <begin position="10"/>
        <end position="65"/>
    </location>
</feature>
<dbReference type="eggNOG" id="COG1396">
    <property type="taxonomic scope" value="Bacteria"/>
</dbReference>
<gene>
    <name evidence="3" type="ordered locus">Bcell_2752</name>
</gene>
<dbReference type="AlphaFoldDB" id="E6TVJ0"/>
<proteinExistence type="predicted"/>
<dbReference type="GO" id="GO:0003700">
    <property type="term" value="F:DNA-binding transcription factor activity"/>
    <property type="evidence" value="ECO:0007669"/>
    <property type="project" value="TreeGrafter"/>
</dbReference>
<reference evidence="3 4" key="1">
    <citation type="submission" date="2010-12" db="EMBL/GenBank/DDBJ databases">
        <title>Complete sequence of Bacillus cellulosilyticus DSM 2522.</title>
        <authorList>
            <consortium name="US DOE Joint Genome Institute"/>
            <person name="Lucas S."/>
            <person name="Copeland A."/>
            <person name="Lapidus A."/>
            <person name="Cheng J.-F."/>
            <person name="Bruce D."/>
            <person name="Goodwin L."/>
            <person name="Pitluck S."/>
            <person name="Chertkov O."/>
            <person name="Detter J.C."/>
            <person name="Han C."/>
            <person name="Tapia R."/>
            <person name="Land M."/>
            <person name="Hauser L."/>
            <person name="Jeffries C."/>
            <person name="Kyrpides N."/>
            <person name="Ivanova N."/>
            <person name="Mikhailova N."/>
            <person name="Brumm P."/>
            <person name="Mead D."/>
            <person name="Woyke T."/>
        </authorList>
    </citation>
    <scope>NUCLEOTIDE SEQUENCE [LARGE SCALE GENOMIC DNA]</scope>
    <source>
        <strain evidence="4">ATCC 21833 / DSM 2522 / FERM P-1141 / JCM 9156 / N-4</strain>
    </source>
</reference>
<dbReference type="HOGENOM" id="CLU_1159262_0_0_9"/>
<dbReference type="InterPro" id="IPR001387">
    <property type="entry name" value="Cro/C1-type_HTH"/>
</dbReference>
<dbReference type="Pfam" id="PF01381">
    <property type="entry name" value="HTH_3"/>
    <property type="match status" value="1"/>
</dbReference>
<dbReference type="GO" id="GO:0003677">
    <property type="term" value="F:DNA binding"/>
    <property type="evidence" value="ECO:0007669"/>
    <property type="project" value="UniProtKB-KW"/>
</dbReference>
<evidence type="ECO:0000259" key="2">
    <source>
        <dbReference type="PROSITE" id="PS50943"/>
    </source>
</evidence>
<dbReference type="EMBL" id="CP002394">
    <property type="protein sequence ID" value="ADU31007.1"/>
    <property type="molecule type" value="Genomic_DNA"/>
</dbReference>
<dbReference type="CDD" id="cd00093">
    <property type="entry name" value="HTH_XRE"/>
    <property type="match status" value="1"/>
</dbReference>
<evidence type="ECO:0000256" key="1">
    <source>
        <dbReference type="ARBA" id="ARBA00023125"/>
    </source>
</evidence>
<evidence type="ECO:0000313" key="4">
    <source>
        <dbReference type="Proteomes" id="UP000001401"/>
    </source>
</evidence>
<dbReference type="STRING" id="649639.Bcell_2752"/>
<dbReference type="KEGG" id="bco:Bcell_2752"/>
<evidence type="ECO:0000313" key="3">
    <source>
        <dbReference type="EMBL" id="ADU31007.1"/>
    </source>
</evidence>
<dbReference type="RefSeq" id="WP_013489340.1">
    <property type="nucleotide sequence ID" value="NC_014829.1"/>
</dbReference>
<keyword evidence="1" id="KW-0238">DNA-binding</keyword>
<dbReference type="Proteomes" id="UP000001401">
    <property type="component" value="Chromosome"/>
</dbReference>
<dbReference type="Gene3D" id="1.10.260.40">
    <property type="entry name" value="lambda repressor-like DNA-binding domains"/>
    <property type="match status" value="1"/>
</dbReference>
<dbReference type="PROSITE" id="PS50943">
    <property type="entry name" value="HTH_CROC1"/>
    <property type="match status" value="1"/>
</dbReference>